<protein>
    <submittedName>
        <fullName evidence="1">Uncharacterized protein</fullName>
    </submittedName>
</protein>
<reference evidence="1" key="1">
    <citation type="journal article" date="2022" name="Plant J.">
        <title>Strategies of tolerance reflected in two North American maple genomes.</title>
        <authorList>
            <person name="McEvoy S.L."/>
            <person name="Sezen U.U."/>
            <person name="Trouern-Trend A."/>
            <person name="McMahon S.M."/>
            <person name="Schaberg P.G."/>
            <person name="Yang J."/>
            <person name="Wegrzyn J.L."/>
            <person name="Swenson N.G."/>
        </authorList>
    </citation>
    <scope>NUCLEOTIDE SEQUENCE</scope>
    <source>
        <strain evidence="1">NS2018</strain>
    </source>
</reference>
<evidence type="ECO:0000313" key="2">
    <source>
        <dbReference type="Proteomes" id="UP001168877"/>
    </source>
</evidence>
<keyword evidence="2" id="KW-1185">Reference proteome</keyword>
<sequence length="146" mass="16362">MKRAATAREAFDSFLRRTPFKLYALVSSIGRVGCHDYYSTVGQFLTKQLVSLLCMGTMNLEATLFSDSSLAIAHSSGVNLMNVADVAIPLDTHVVISKNVVDVLQSTCSSTERVRQSTWNSTEVVRQSTFYVRQSTFYGRHVTRRR</sequence>
<accession>A0AA39W9H8</accession>
<organism evidence="1 2">
    <name type="scientific">Acer saccharum</name>
    <name type="common">Sugar maple</name>
    <dbReference type="NCBI Taxonomy" id="4024"/>
    <lineage>
        <taxon>Eukaryota</taxon>
        <taxon>Viridiplantae</taxon>
        <taxon>Streptophyta</taxon>
        <taxon>Embryophyta</taxon>
        <taxon>Tracheophyta</taxon>
        <taxon>Spermatophyta</taxon>
        <taxon>Magnoliopsida</taxon>
        <taxon>eudicotyledons</taxon>
        <taxon>Gunneridae</taxon>
        <taxon>Pentapetalae</taxon>
        <taxon>rosids</taxon>
        <taxon>malvids</taxon>
        <taxon>Sapindales</taxon>
        <taxon>Sapindaceae</taxon>
        <taxon>Hippocastanoideae</taxon>
        <taxon>Acereae</taxon>
        <taxon>Acer</taxon>
    </lineage>
</organism>
<name>A0AA39W9H8_ACESA</name>
<reference evidence="1" key="2">
    <citation type="submission" date="2023-06" db="EMBL/GenBank/DDBJ databases">
        <authorList>
            <person name="Swenson N.G."/>
            <person name="Wegrzyn J.L."/>
            <person name="Mcevoy S.L."/>
        </authorList>
    </citation>
    <scope>NUCLEOTIDE SEQUENCE</scope>
    <source>
        <strain evidence="1">NS2018</strain>
        <tissue evidence="1">Leaf</tissue>
    </source>
</reference>
<proteinExistence type="predicted"/>
<dbReference type="Proteomes" id="UP001168877">
    <property type="component" value="Unassembled WGS sequence"/>
</dbReference>
<evidence type="ECO:0000313" key="1">
    <source>
        <dbReference type="EMBL" id="KAK0607661.1"/>
    </source>
</evidence>
<dbReference type="AlphaFoldDB" id="A0AA39W9H8"/>
<gene>
    <name evidence="1" type="ORF">LWI29_018250</name>
</gene>
<comment type="caution">
    <text evidence="1">The sequence shown here is derived from an EMBL/GenBank/DDBJ whole genome shotgun (WGS) entry which is preliminary data.</text>
</comment>
<dbReference type="EMBL" id="JAUESC010000001">
    <property type="protein sequence ID" value="KAK0607661.1"/>
    <property type="molecule type" value="Genomic_DNA"/>
</dbReference>